<dbReference type="EMBL" id="BRXW01000490">
    <property type="protein sequence ID" value="GMH59579.1"/>
    <property type="molecule type" value="Genomic_DNA"/>
</dbReference>
<dbReference type="PANTHER" id="PTHR12366">
    <property type="entry name" value="ASPARTYL/ASPARAGINYL BETA-HYDROXYLASE"/>
    <property type="match status" value="1"/>
</dbReference>
<name>A0A9W6ZRV7_9STRA</name>
<keyword evidence="2" id="KW-0732">Signal</keyword>
<dbReference type="Gene3D" id="2.60.120.330">
    <property type="entry name" value="B-lactam Antibiotic, Isopenicillin N Synthase, Chain"/>
    <property type="match status" value="1"/>
</dbReference>
<evidence type="ECO:0000259" key="3">
    <source>
        <dbReference type="Pfam" id="PF05118"/>
    </source>
</evidence>
<feature type="signal peptide" evidence="2">
    <location>
        <begin position="1"/>
        <end position="22"/>
    </location>
</feature>
<dbReference type="InterPro" id="IPR027443">
    <property type="entry name" value="IPNS-like_sf"/>
</dbReference>
<organism evidence="4 5">
    <name type="scientific">Triparma laevis f. longispina</name>
    <dbReference type="NCBI Taxonomy" id="1714387"/>
    <lineage>
        <taxon>Eukaryota</taxon>
        <taxon>Sar</taxon>
        <taxon>Stramenopiles</taxon>
        <taxon>Ochrophyta</taxon>
        <taxon>Bolidophyceae</taxon>
        <taxon>Parmales</taxon>
        <taxon>Triparmaceae</taxon>
        <taxon>Triparma</taxon>
    </lineage>
</organism>
<dbReference type="GO" id="GO:0005783">
    <property type="term" value="C:endoplasmic reticulum"/>
    <property type="evidence" value="ECO:0007669"/>
    <property type="project" value="TreeGrafter"/>
</dbReference>
<dbReference type="OrthoDB" id="438431at2759"/>
<dbReference type="Pfam" id="PF05118">
    <property type="entry name" value="Asp_Arg_Hydrox"/>
    <property type="match status" value="1"/>
</dbReference>
<feature type="chain" id="PRO_5040948971" description="Aspartyl/asparaginy/proline hydroxylase domain-containing protein" evidence="2">
    <location>
        <begin position="23"/>
        <end position="405"/>
    </location>
</feature>
<sequence>MILLTSLTLILLLAILIPPTSPSPSPTSSDHDIQTLKHLKQFRTPSGFRQSMPKLIASVRKGPGKRDWVTMQYIAGGYHQMARKLNSAGGLEEEENQTLKLVVATYKMAESVYVDWLSLGEDDYPQLEYVMERTTVLRHWGDALKSLGMEDEAEMVWRKGVEEGLWKREMCRPEREVEVVGEGKWFYELEEVFETKVVERIRSSIEGVREEYVADVEAGRGPETWKKEEAGLHSTKSWSQLPLYVDGDRKTGVCDERYKKTCEVFGPKNFDGAAKGQVKFSVMEGNTYVRPHAGPTMERLRLHCSIVGAVGADSWIRVGNEKRRWDVGGCFVFDESCEHEVSITEVVDGGEYRVVLIADLANVFLKDFDDYREARWEGGGRLNRRVWEESQDKLLKRSGVEVPEL</sequence>
<dbReference type="InterPro" id="IPR007803">
    <property type="entry name" value="Asp/Arg/Pro-Hydrxlase"/>
</dbReference>
<dbReference type="PANTHER" id="PTHR12366:SF32">
    <property type="entry name" value="ASPARTATE BETA-HYDROXYLASE ISOFORM X1"/>
    <property type="match status" value="1"/>
</dbReference>
<reference evidence="5" key="1">
    <citation type="journal article" date="2023" name="Commun. Biol.">
        <title>Genome analysis of Parmales, the sister group of diatoms, reveals the evolutionary specialization of diatoms from phago-mixotrophs to photoautotrophs.</title>
        <authorList>
            <person name="Ban H."/>
            <person name="Sato S."/>
            <person name="Yoshikawa S."/>
            <person name="Yamada K."/>
            <person name="Nakamura Y."/>
            <person name="Ichinomiya M."/>
            <person name="Sato N."/>
            <person name="Blanc-Mathieu R."/>
            <person name="Endo H."/>
            <person name="Kuwata A."/>
            <person name="Ogata H."/>
        </authorList>
    </citation>
    <scope>NUCLEOTIDE SEQUENCE [LARGE SCALE GENOMIC DNA]</scope>
    <source>
        <strain evidence="5">NIES 3700</strain>
    </source>
</reference>
<protein>
    <recommendedName>
        <fullName evidence="3">Aspartyl/asparaginy/proline hydroxylase domain-containing protein</fullName>
    </recommendedName>
</protein>
<accession>A0A9W6ZRV7</accession>
<gene>
    <name evidence="4" type="ORF">TrLO_g7117</name>
</gene>
<dbReference type="AlphaFoldDB" id="A0A9W6ZRV7"/>
<feature type="domain" description="Aspartyl/asparaginy/proline hydroxylase" evidence="3">
    <location>
        <begin position="206"/>
        <end position="360"/>
    </location>
</feature>
<dbReference type="InterPro" id="IPR039038">
    <property type="entry name" value="ASPH"/>
</dbReference>
<evidence type="ECO:0000313" key="4">
    <source>
        <dbReference type="EMBL" id="GMH59579.1"/>
    </source>
</evidence>
<comment type="similarity">
    <text evidence="1">Belongs to the aspartyl/asparaginyl beta-hydroxylase family.</text>
</comment>
<evidence type="ECO:0000313" key="5">
    <source>
        <dbReference type="Proteomes" id="UP001165122"/>
    </source>
</evidence>
<dbReference type="Proteomes" id="UP001165122">
    <property type="component" value="Unassembled WGS sequence"/>
</dbReference>
<evidence type="ECO:0000256" key="1">
    <source>
        <dbReference type="ARBA" id="ARBA00007730"/>
    </source>
</evidence>
<comment type="caution">
    <text evidence="4">The sequence shown here is derived from an EMBL/GenBank/DDBJ whole genome shotgun (WGS) entry which is preliminary data.</text>
</comment>
<keyword evidence="5" id="KW-1185">Reference proteome</keyword>
<dbReference type="GO" id="GO:0062101">
    <property type="term" value="F:peptidyl-aspartic acid 3-dioxygenase activity"/>
    <property type="evidence" value="ECO:0007669"/>
    <property type="project" value="InterPro"/>
</dbReference>
<evidence type="ECO:0000256" key="2">
    <source>
        <dbReference type="SAM" id="SignalP"/>
    </source>
</evidence>
<proteinExistence type="inferred from homology"/>